<dbReference type="GO" id="GO:0006487">
    <property type="term" value="P:protein N-linked glycosylation"/>
    <property type="evidence" value="ECO:0007669"/>
    <property type="project" value="TreeGrafter"/>
</dbReference>
<dbReference type="InterPro" id="IPR001347">
    <property type="entry name" value="SIS_dom"/>
</dbReference>
<organism evidence="3 4">
    <name type="scientific">Lactobacillus melliventris</name>
    <dbReference type="NCBI Taxonomy" id="1218507"/>
    <lineage>
        <taxon>Bacteria</taxon>
        <taxon>Bacillati</taxon>
        <taxon>Bacillota</taxon>
        <taxon>Bacilli</taxon>
        <taxon>Lactobacillales</taxon>
        <taxon>Lactobacillaceae</taxon>
        <taxon>Lactobacillus</taxon>
    </lineage>
</organism>
<dbReference type="PATRIC" id="fig|1218507.3.peg.496"/>
<dbReference type="HOGENOM" id="CLU_012520_1_1_9"/>
<dbReference type="OrthoDB" id="5150296at2"/>
<dbReference type="Gene3D" id="3.40.50.10490">
    <property type="entry name" value="Glucose-6-phosphate isomerase like protein, domain 1"/>
    <property type="match status" value="2"/>
</dbReference>
<comment type="caution">
    <text evidence="3">The sequence shown here is derived from an EMBL/GenBank/DDBJ whole genome shotgun (WGS) entry which is preliminary data.</text>
</comment>
<dbReference type="PROSITE" id="PS51464">
    <property type="entry name" value="SIS"/>
    <property type="match status" value="1"/>
</dbReference>
<dbReference type="RefSeq" id="WP_046324274.1">
    <property type="nucleotide sequence ID" value="NZ_JBHTMT010000006.1"/>
</dbReference>
<dbReference type="CDD" id="cd05008">
    <property type="entry name" value="SIS_GlmS_GlmD_1"/>
    <property type="match status" value="1"/>
</dbReference>
<dbReference type="GO" id="GO:0097367">
    <property type="term" value="F:carbohydrate derivative binding"/>
    <property type="evidence" value="ECO:0007669"/>
    <property type="project" value="InterPro"/>
</dbReference>
<dbReference type="InterPro" id="IPR035490">
    <property type="entry name" value="GlmS/FrlB_SIS"/>
</dbReference>
<dbReference type="CDD" id="cd05009">
    <property type="entry name" value="SIS_GlmS_GlmD_2"/>
    <property type="match status" value="1"/>
</dbReference>
<dbReference type="Pfam" id="PF01380">
    <property type="entry name" value="SIS"/>
    <property type="match status" value="2"/>
</dbReference>
<dbReference type="InterPro" id="IPR035466">
    <property type="entry name" value="GlmS/AgaS_SIS"/>
</dbReference>
<dbReference type="AlphaFoldDB" id="A0A0F4LHL7"/>
<evidence type="ECO:0000313" key="4">
    <source>
        <dbReference type="Proteomes" id="UP000033531"/>
    </source>
</evidence>
<evidence type="ECO:0000256" key="1">
    <source>
        <dbReference type="ARBA" id="ARBA00022737"/>
    </source>
</evidence>
<sequence>MKSMEYYIKSEADTYSKIFKNYQELLGPLVEKYKANQAKYNSVVLFATGSSSNAAYGAVPYMTERLGIPVYVEEPSIAANYHSKFRDDILYVAISQGGHSASTIKVVKELVAKKIDVFVLTSDPDSPIAQTDAQIILMGMGIEEMPYVTLGYSVTILLLILFAAESSFQTGKIAQTDYDNDKNEIGLIINNLPEVVAVSEKWTDQYLAQNSDIKRIFFIGYGAAYGVAREGETKVTETVHITAQGKELEEYMHGPYIGLHSSDHFVFIEPQGKLEQRSQKLQKFLQLHCKNLALIAKKAVSSADLNVLNLNTDVNELLTALFMTIPVHLLAYKLSKSKKIDLEHPTYPEFDEITKSKI</sequence>
<proteinExistence type="predicted"/>
<dbReference type="EMBL" id="JXLI01000006">
    <property type="protein sequence ID" value="KJY57828.1"/>
    <property type="molecule type" value="Genomic_DNA"/>
</dbReference>
<accession>A0A0F4LHL7</accession>
<keyword evidence="1" id="KW-0677">Repeat</keyword>
<reference evidence="3 4" key="1">
    <citation type="submission" date="2015-01" db="EMBL/GenBank/DDBJ databases">
        <title>Comparative genomics of the lactic acid bacteria isolated from the honey bee gut.</title>
        <authorList>
            <person name="Ellegaard K.M."/>
            <person name="Tamarit D."/>
            <person name="Javelind E."/>
            <person name="Olofsson T."/>
            <person name="Andersson S.G."/>
            <person name="Vasquez A."/>
        </authorList>
    </citation>
    <scope>NUCLEOTIDE SEQUENCE [LARGE SCALE GENOMIC DNA]</scope>
    <source>
        <strain evidence="3 4">Hma8</strain>
    </source>
</reference>
<feature type="domain" description="SIS" evidence="2">
    <location>
        <begin position="29"/>
        <end position="172"/>
    </location>
</feature>
<dbReference type="InterPro" id="IPR046348">
    <property type="entry name" value="SIS_dom_sf"/>
</dbReference>
<dbReference type="SUPFAM" id="SSF53697">
    <property type="entry name" value="SIS domain"/>
    <property type="match status" value="1"/>
</dbReference>
<evidence type="ECO:0000313" key="3">
    <source>
        <dbReference type="EMBL" id="KJY57828.1"/>
    </source>
</evidence>
<dbReference type="GO" id="GO:0006047">
    <property type="term" value="P:UDP-N-acetylglucosamine metabolic process"/>
    <property type="evidence" value="ECO:0007669"/>
    <property type="project" value="TreeGrafter"/>
</dbReference>
<evidence type="ECO:0000259" key="2">
    <source>
        <dbReference type="PROSITE" id="PS51464"/>
    </source>
</evidence>
<name>A0A0F4LHL7_9LACO</name>
<protein>
    <submittedName>
        <fullName evidence="3">SIS domain-containing protein</fullName>
    </submittedName>
</protein>
<dbReference type="GO" id="GO:0006002">
    <property type="term" value="P:fructose 6-phosphate metabolic process"/>
    <property type="evidence" value="ECO:0007669"/>
    <property type="project" value="TreeGrafter"/>
</dbReference>
<gene>
    <name evidence="3" type="ORF">JF74_03310</name>
</gene>
<dbReference type="GO" id="GO:0004360">
    <property type="term" value="F:glutamine-fructose-6-phosphate transaminase (isomerizing) activity"/>
    <property type="evidence" value="ECO:0007669"/>
    <property type="project" value="TreeGrafter"/>
</dbReference>
<dbReference type="Proteomes" id="UP000033531">
    <property type="component" value="Unassembled WGS sequence"/>
</dbReference>
<dbReference type="PANTHER" id="PTHR10937:SF17">
    <property type="entry name" value="GLUCOSAMINE-FRUCTOSE-6-PHOSPHATE AMINOTRANSFERASE"/>
    <property type="match status" value="1"/>
</dbReference>
<dbReference type="PANTHER" id="PTHR10937">
    <property type="entry name" value="GLUCOSAMINE--FRUCTOSE-6-PHOSPHATE AMINOTRANSFERASE, ISOMERIZING"/>
    <property type="match status" value="1"/>
</dbReference>
<dbReference type="STRING" id="1218507.JF74_03310"/>